<dbReference type="EMBL" id="UEYP01000001">
    <property type="protein sequence ID" value="SSC65530.1"/>
    <property type="molecule type" value="Genomic_DNA"/>
</dbReference>
<dbReference type="Pfam" id="PF02626">
    <property type="entry name" value="CT_A_B"/>
    <property type="match status" value="1"/>
</dbReference>
<dbReference type="AlphaFoldDB" id="A0A376AD01"/>
<evidence type="ECO:0000256" key="2">
    <source>
        <dbReference type="ARBA" id="ARBA00022801"/>
    </source>
</evidence>
<evidence type="ECO:0000313" key="5">
    <source>
        <dbReference type="EMBL" id="SSC65530.1"/>
    </source>
</evidence>
<feature type="domain" description="Carboxyltransferase" evidence="4">
    <location>
        <begin position="23"/>
        <end position="310"/>
    </location>
</feature>
<dbReference type="NCBIfam" id="TIGR00724">
    <property type="entry name" value="urea_amlyse_rel"/>
    <property type="match status" value="1"/>
</dbReference>
<name>A0A376AD01_9HYPH</name>
<protein>
    <recommendedName>
        <fullName evidence="4">Carboxyltransferase domain-containing protein</fullName>
    </recommendedName>
</protein>
<evidence type="ECO:0000313" key="6">
    <source>
        <dbReference type="Proteomes" id="UP000254764"/>
    </source>
</evidence>
<evidence type="ECO:0000256" key="3">
    <source>
        <dbReference type="ARBA" id="ARBA00022840"/>
    </source>
</evidence>
<dbReference type="PANTHER" id="PTHR43309">
    <property type="entry name" value="5-OXOPROLINASE SUBUNIT C"/>
    <property type="match status" value="1"/>
</dbReference>
<dbReference type="Gene3D" id="2.40.100.10">
    <property type="entry name" value="Cyclophilin-like"/>
    <property type="match status" value="1"/>
</dbReference>
<evidence type="ECO:0000259" key="4">
    <source>
        <dbReference type="SMART" id="SM00797"/>
    </source>
</evidence>
<dbReference type="SUPFAM" id="SSF50891">
    <property type="entry name" value="Cyclophilin-like"/>
    <property type="match status" value="1"/>
</dbReference>
<evidence type="ECO:0000256" key="1">
    <source>
        <dbReference type="ARBA" id="ARBA00022741"/>
    </source>
</evidence>
<dbReference type="Proteomes" id="UP000254764">
    <property type="component" value="Unassembled WGS sequence"/>
</dbReference>
<dbReference type="OrthoDB" id="9768696at2"/>
<dbReference type="GO" id="GO:0005524">
    <property type="term" value="F:ATP binding"/>
    <property type="evidence" value="ECO:0007669"/>
    <property type="project" value="UniProtKB-KW"/>
</dbReference>
<reference evidence="6" key="1">
    <citation type="submission" date="2018-07" db="EMBL/GenBank/DDBJ databases">
        <authorList>
            <person name="Peiro R."/>
            <person name="Begona"/>
            <person name="Cbmso G."/>
            <person name="Lopez M."/>
            <person name="Gonzalez S."/>
        </authorList>
    </citation>
    <scope>NUCLEOTIDE SEQUENCE [LARGE SCALE GENOMIC DNA]</scope>
</reference>
<dbReference type="PANTHER" id="PTHR43309:SF3">
    <property type="entry name" value="5-OXOPROLINASE SUBUNIT C"/>
    <property type="match status" value="1"/>
</dbReference>
<keyword evidence="6" id="KW-1185">Reference proteome</keyword>
<dbReference type="InterPro" id="IPR029000">
    <property type="entry name" value="Cyclophilin-like_dom_sf"/>
</dbReference>
<accession>A0A376AD01</accession>
<gene>
    <name evidence="5" type="ORF">RHIZ70_1238</name>
</gene>
<dbReference type="GO" id="GO:0016787">
    <property type="term" value="F:hydrolase activity"/>
    <property type="evidence" value="ECO:0007669"/>
    <property type="project" value="UniProtKB-KW"/>
</dbReference>
<keyword evidence="1" id="KW-0547">Nucleotide-binding</keyword>
<keyword evidence="2" id="KW-0378">Hydrolase</keyword>
<organism evidence="5 6">
    <name type="scientific">Ciceribacter selenitireducens ATCC BAA-1503</name>
    <dbReference type="NCBI Taxonomy" id="1336235"/>
    <lineage>
        <taxon>Bacteria</taxon>
        <taxon>Pseudomonadati</taxon>
        <taxon>Pseudomonadota</taxon>
        <taxon>Alphaproteobacteria</taxon>
        <taxon>Hyphomicrobiales</taxon>
        <taxon>Rhizobiaceae</taxon>
        <taxon>Ciceribacter</taxon>
    </lineage>
</organism>
<proteinExistence type="predicted"/>
<keyword evidence="3" id="KW-0067">ATP-binding</keyword>
<dbReference type="SMART" id="SM00797">
    <property type="entry name" value="AHS2"/>
    <property type="match status" value="1"/>
</dbReference>
<dbReference type="STRING" id="1336235.GCA_000518785_01676"/>
<dbReference type="InterPro" id="IPR003778">
    <property type="entry name" value="CT_A_B"/>
</dbReference>
<sequence>MIEILTTGAANCVQDLGRFGYLDAGVSRSGAMDAPALELANRLVGNDPNAAAIEVAIFPFRMRFDRAALVAVTGADLPVTLGGTRYPSWWALPVSAGDVLELGLPRRGARAYLAIAGGLIVPAVLGSASTDLKSRWGGLEGRGLRRGDRLETGFAPAALGGLPAGFGLDPETIGRGAADTGAEVPIRVLPGAEYDVFDQAAVDALEAAAWQVTEDANRQGYRLSGPELTLRQKLELHSHGIMPGTVQVPPSGQPIIQLAEANTCGGYPKIAHVIEADLWRLGQAPVGSRLRFVRVDRRQAVAALRAQRVLIDRAAAFAALARKDTARPELLTALSRRDTNS</sequence>
<dbReference type="RefSeq" id="WP_115668594.1">
    <property type="nucleotide sequence ID" value="NZ_UEYP01000001.1"/>
</dbReference>
<dbReference type="InterPro" id="IPR052708">
    <property type="entry name" value="PxpC"/>
</dbReference>